<comment type="caution">
    <text evidence="1">The sequence shown here is derived from an EMBL/GenBank/DDBJ whole genome shotgun (WGS) entry which is preliminary data.</text>
</comment>
<dbReference type="EMBL" id="BPLR01013458">
    <property type="protein sequence ID" value="GIY61362.1"/>
    <property type="molecule type" value="Genomic_DNA"/>
</dbReference>
<keyword evidence="2" id="KW-1185">Reference proteome</keyword>
<accession>A0AAV4UU66</accession>
<dbReference type="Proteomes" id="UP001054945">
    <property type="component" value="Unassembled WGS sequence"/>
</dbReference>
<protein>
    <submittedName>
        <fullName evidence="1">Uncharacterized protein</fullName>
    </submittedName>
</protein>
<evidence type="ECO:0000313" key="2">
    <source>
        <dbReference type="Proteomes" id="UP001054945"/>
    </source>
</evidence>
<sequence length="87" mass="9991">MLQRYVELLALKHSLRPIEIGKISPQTATQCYIGGFAKKAVIKLRDLRLQQNEPPRVRQKEIPQLFSKSFNNKFSPGRFDHLNSVVG</sequence>
<organism evidence="1 2">
    <name type="scientific">Caerostris extrusa</name>
    <name type="common">Bark spider</name>
    <name type="synonym">Caerostris bankana</name>
    <dbReference type="NCBI Taxonomy" id="172846"/>
    <lineage>
        <taxon>Eukaryota</taxon>
        <taxon>Metazoa</taxon>
        <taxon>Ecdysozoa</taxon>
        <taxon>Arthropoda</taxon>
        <taxon>Chelicerata</taxon>
        <taxon>Arachnida</taxon>
        <taxon>Araneae</taxon>
        <taxon>Araneomorphae</taxon>
        <taxon>Entelegynae</taxon>
        <taxon>Araneoidea</taxon>
        <taxon>Araneidae</taxon>
        <taxon>Caerostris</taxon>
    </lineage>
</organism>
<dbReference type="AlphaFoldDB" id="A0AAV4UU66"/>
<name>A0AAV4UU66_CAEEX</name>
<reference evidence="1 2" key="1">
    <citation type="submission" date="2021-06" db="EMBL/GenBank/DDBJ databases">
        <title>Caerostris extrusa draft genome.</title>
        <authorList>
            <person name="Kono N."/>
            <person name="Arakawa K."/>
        </authorList>
    </citation>
    <scope>NUCLEOTIDE SEQUENCE [LARGE SCALE GENOMIC DNA]</scope>
</reference>
<evidence type="ECO:0000313" key="1">
    <source>
        <dbReference type="EMBL" id="GIY61362.1"/>
    </source>
</evidence>
<gene>
    <name evidence="1" type="ORF">CEXT_131281</name>
</gene>
<proteinExistence type="predicted"/>